<sequence>MKYRKIWELESEEYCAFAWASFGSFIGWLLLLVGGMFVVNYCLSVPTVYPRIAVSIGILHLLCGALITWRAHRGQRWLTAHGIVFFFPAHQPAYWDQDQEKEDK</sequence>
<feature type="transmembrane region" description="Helical" evidence="1">
    <location>
        <begin position="16"/>
        <end position="39"/>
    </location>
</feature>
<proteinExistence type="predicted"/>
<protein>
    <submittedName>
        <fullName evidence="2">Uncharacterized protein</fullName>
    </submittedName>
</protein>
<dbReference type="AlphaFoldDB" id="A0A1F7UTV3"/>
<dbReference type="Proteomes" id="UP000176846">
    <property type="component" value="Unassembled WGS sequence"/>
</dbReference>
<organism evidence="2 3">
    <name type="scientific">Candidatus Uhrbacteria bacterium RIFCSPLOWO2_01_FULL_47_25</name>
    <dbReference type="NCBI Taxonomy" id="1802402"/>
    <lineage>
        <taxon>Bacteria</taxon>
        <taxon>Candidatus Uhriibacteriota</taxon>
    </lineage>
</organism>
<keyword evidence="1" id="KW-0472">Membrane</keyword>
<keyword evidence="1" id="KW-0812">Transmembrane</keyword>
<feature type="transmembrane region" description="Helical" evidence="1">
    <location>
        <begin position="51"/>
        <end position="69"/>
    </location>
</feature>
<evidence type="ECO:0000256" key="1">
    <source>
        <dbReference type="SAM" id="Phobius"/>
    </source>
</evidence>
<dbReference type="EMBL" id="MGEK01000033">
    <property type="protein sequence ID" value="OGL81154.1"/>
    <property type="molecule type" value="Genomic_DNA"/>
</dbReference>
<gene>
    <name evidence="2" type="ORF">A2936_00960</name>
</gene>
<accession>A0A1F7UTV3</accession>
<name>A0A1F7UTV3_9BACT</name>
<reference evidence="2 3" key="1">
    <citation type="journal article" date="2016" name="Nat. Commun.">
        <title>Thousands of microbial genomes shed light on interconnected biogeochemical processes in an aquifer system.</title>
        <authorList>
            <person name="Anantharaman K."/>
            <person name="Brown C.T."/>
            <person name="Hug L.A."/>
            <person name="Sharon I."/>
            <person name="Castelle C.J."/>
            <person name="Probst A.J."/>
            <person name="Thomas B.C."/>
            <person name="Singh A."/>
            <person name="Wilkins M.J."/>
            <person name="Karaoz U."/>
            <person name="Brodie E.L."/>
            <person name="Williams K.H."/>
            <person name="Hubbard S.S."/>
            <person name="Banfield J.F."/>
        </authorList>
    </citation>
    <scope>NUCLEOTIDE SEQUENCE [LARGE SCALE GENOMIC DNA]</scope>
</reference>
<comment type="caution">
    <text evidence="2">The sequence shown here is derived from an EMBL/GenBank/DDBJ whole genome shotgun (WGS) entry which is preliminary data.</text>
</comment>
<keyword evidence="1" id="KW-1133">Transmembrane helix</keyword>
<evidence type="ECO:0000313" key="3">
    <source>
        <dbReference type="Proteomes" id="UP000176846"/>
    </source>
</evidence>
<evidence type="ECO:0000313" key="2">
    <source>
        <dbReference type="EMBL" id="OGL81154.1"/>
    </source>
</evidence>